<proteinExistence type="inferred from homology"/>
<accession>A0A371PNN7</accession>
<evidence type="ECO:0000256" key="6">
    <source>
        <dbReference type="ARBA" id="ARBA00023316"/>
    </source>
</evidence>
<organism evidence="8 9">
    <name type="scientific">Paenibacillus paeoniae</name>
    <dbReference type="NCBI Taxonomy" id="2292705"/>
    <lineage>
        <taxon>Bacteria</taxon>
        <taxon>Bacillati</taxon>
        <taxon>Bacillota</taxon>
        <taxon>Bacilli</taxon>
        <taxon>Bacillales</taxon>
        <taxon>Paenibacillaceae</taxon>
        <taxon>Paenibacillus</taxon>
    </lineage>
</organism>
<comment type="caution">
    <text evidence="8">The sequence shown here is derived from an EMBL/GenBank/DDBJ whole genome shotgun (WGS) entry which is preliminary data.</text>
</comment>
<dbReference type="Proteomes" id="UP000261905">
    <property type="component" value="Unassembled WGS sequence"/>
</dbReference>
<evidence type="ECO:0000256" key="7">
    <source>
        <dbReference type="HAMAP-Rule" id="MF_02065"/>
    </source>
</evidence>
<evidence type="ECO:0000256" key="2">
    <source>
        <dbReference type="ARBA" id="ARBA00022692"/>
    </source>
</evidence>
<evidence type="ECO:0000313" key="9">
    <source>
        <dbReference type="Proteomes" id="UP000261905"/>
    </source>
</evidence>
<keyword evidence="2 7" id="KW-0812">Transmembrane</keyword>
<dbReference type="HAMAP" id="MF_02065">
    <property type="entry name" value="MltG"/>
    <property type="match status" value="1"/>
</dbReference>
<name>A0A371PNN7_9BACL</name>
<evidence type="ECO:0000313" key="8">
    <source>
        <dbReference type="EMBL" id="REK77810.1"/>
    </source>
</evidence>
<keyword evidence="1 7" id="KW-1003">Cell membrane</keyword>
<dbReference type="EC" id="4.2.2.29" evidence="7"/>
<comment type="catalytic activity">
    <reaction evidence="7">
        <text>a peptidoglycan chain = a peptidoglycan chain with N-acetyl-1,6-anhydromuramyl-[peptide] at the reducing end + a peptidoglycan chain with N-acetylglucosamine at the non-reducing end.</text>
        <dbReference type="EC" id="4.2.2.29"/>
    </reaction>
</comment>
<evidence type="ECO:0000256" key="5">
    <source>
        <dbReference type="ARBA" id="ARBA00023239"/>
    </source>
</evidence>
<dbReference type="EMBL" id="QUBQ01000001">
    <property type="protein sequence ID" value="REK77810.1"/>
    <property type="molecule type" value="Genomic_DNA"/>
</dbReference>
<dbReference type="InterPro" id="IPR003770">
    <property type="entry name" value="MLTG-like"/>
</dbReference>
<keyword evidence="3 7" id="KW-1133">Transmembrane helix</keyword>
<gene>
    <name evidence="7 8" type="primary">mltG</name>
    <name evidence="8" type="ORF">DX130_02640</name>
</gene>
<comment type="function">
    <text evidence="7">Functions as a peptidoglycan terminase that cleaves nascent peptidoglycan strands endolytically to terminate their elongation.</text>
</comment>
<comment type="subcellular location">
    <subcellularLocation>
        <location evidence="7">Cell membrane</location>
        <topology evidence="7">Single-pass membrane protein</topology>
    </subcellularLocation>
</comment>
<dbReference type="CDD" id="cd08010">
    <property type="entry name" value="MltG_like"/>
    <property type="match status" value="1"/>
</dbReference>
<keyword evidence="9" id="KW-1185">Reference proteome</keyword>
<dbReference type="GO" id="GO:0005886">
    <property type="term" value="C:plasma membrane"/>
    <property type="evidence" value="ECO:0007669"/>
    <property type="project" value="UniProtKB-SubCell"/>
</dbReference>
<keyword evidence="6 7" id="KW-0961">Cell wall biogenesis/degradation</keyword>
<keyword evidence="5 7" id="KW-0456">Lyase</keyword>
<feature type="transmembrane region" description="Helical" evidence="7">
    <location>
        <begin position="21"/>
        <end position="48"/>
    </location>
</feature>
<comment type="similarity">
    <text evidence="7">Belongs to the transglycosylase MltG family.</text>
</comment>
<reference evidence="8 9" key="1">
    <citation type="submission" date="2018-08" db="EMBL/GenBank/DDBJ databases">
        <title>Paenibacillus sp. M4BSY-1, whole genome shotgun sequence.</title>
        <authorList>
            <person name="Tuo L."/>
        </authorList>
    </citation>
    <scope>NUCLEOTIDE SEQUENCE [LARGE SCALE GENOMIC DNA]</scope>
    <source>
        <strain evidence="8 9">M4BSY-1</strain>
    </source>
</reference>
<dbReference type="PANTHER" id="PTHR30518:SF2">
    <property type="entry name" value="ENDOLYTIC MUREIN TRANSGLYCOSYLASE"/>
    <property type="match status" value="1"/>
</dbReference>
<dbReference type="GO" id="GO:0008932">
    <property type="term" value="F:lytic endotransglycosylase activity"/>
    <property type="evidence" value="ECO:0007669"/>
    <property type="project" value="UniProtKB-UniRule"/>
</dbReference>
<dbReference type="GO" id="GO:0009252">
    <property type="term" value="P:peptidoglycan biosynthetic process"/>
    <property type="evidence" value="ECO:0007669"/>
    <property type="project" value="UniProtKB-UniRule"/>
</dbReference>
<protein>
    <recommendedName>
        <fullName evidence="7">Endolytic murein transglycosylase</fullName>
        <ecNumber evidence="7">4.2.2.29</ecNumber>
    </recommendedName>
    <alternativeName>
        <fullName evidence="7">Peptidoglycan lytic transglycosylase</fullName>
    </alternativeName>
    <alternativeName>
        <fullName evidence="7">Peptidoglycan polymerization terminase</fullName>
    </alternativeName>
</protein>
<dbReference type="Pfam" id="PF02618">
    <property type="entry name" value="YceG"/>
    <property type="match status" value="1"/>
</dbReference>
<evidence type="ECO:0000256" key="3">
    <source>
        <dbReference type="ARBA" id="ARBA00022989"/>
    </source>
</evidence>
<evidence type="ECO:0000256" key="1">
    <source>
        <dbReference type="ARBA" id="ARBA00022475"/>
    </source>
</evidence>
<sequence>MEEKQTQKKKNKRRKNQKPRTWLINLWVFVSLVGIMVLVAGGAAFYLWNNLEPTPKGEMKQVTITRGMSANSVADLLEENGIIKNGFVFSYYLKMKDEGSKFQAGTYELQPGMDKSAVIAKLNAGDTIAAETIRFTIPEGFTVLQIADKLAADGLINKDKFLELAETDRAWGDAETVRGLPKSDKLHKRLEGYMFPETYEMKKESKEEDIIIRMVTETDRKLSALPEGWQDAMDASGRTLHEILTIASLVEREVVVDEERALVAGVIYNRIATPMRLQIDATVQYALDTPKARLSLSDLEINSPYNTYKIDGLPPGPIASPSLASIEAALFPADTKYLFYVTKKDGTQTHLFAETFKEHQKNIALSEKTTQ</sequence>
<dbReference type="Gene3D" id="3.30.160.60">
    <property type="entry name" value="Classic Zinc Finger"/>
    <property type="match status" value="1"/>
</dbReference>
<dbReference type="PANTHER" id="PTHR30518">
    <property type="entry name" value="ENDOLYTIC MUREIN TRANSGLYCOSYLASE"/>
    <property type="match status" value="1"/>
</dbReference>
<dbReference type="OrthoDB" id="9814591at2"/>
<evidence type="ECO:0000256" key="4">
    <source>
        <dbReference type="ARBA" id="ARBA00023136"/>
    </source>
</evidence>
<dbReference type="GO" id="GO:0071555">
    <property type="term" value="P:cell wall organization"/>
    <property type="evidence" value="ECO:0007669"/>
    <property type="project" value="UniProtKB-KW"/>
</dbReference>
<keyword evidence="4 7" id="KW-0472">Membrane</keyword>
<dbReference type="RefSeq" id="WP_116045681.1">
    <property type="nucleotide sequence ID" value="NZ_QUBQ01000001.1"/>
</dbReference>
<feature type="site" description="Important for catalytic activity" evidence="7">
    <location>
        <position position="253"/>
    </location>
</feature>
<dbReference type="Gene3D" id="3.30.1490.480">
    <property type="entry name" value="Endolytic murein transglycosylase"/>
    <property type="match status" value="2"/>
</dbReference>
<dbReference type="AlphaFoldDB" id="A0A371PNN7"/>
<dbReference type="NCBIfam" id="TIGR00247">
    <property type="entry name" value="endolytic transglycosylase MltG"/>
    <property type="match status" value="1"/>
</dbReference>